<evidence type="ECO:0000256" key="1">
    <source>
        <dbReference type="SAM" id="MobiDB-lite"/>
    </source>
</evidence>
<feature type="region of interest" description="Disordered" evidence="1">
    <location>
        <begin position="60"/>
        <end position="95"/>
    </location>
</feature>
<proteinExistence type="predicted"/>
<dbReference type="EMBL" id="CALNXK010000003">
    <property type="protein sequence ID" value="CAH3034735.1"/>
    <property type="molecule type" value="Genomic_DNA"/>
</dbReference>
<dbReference type="Proteomes" id="UP001159405">
    <property type="component" value="Unassembled WGS sequence"/>
</dbReference>
<evidence type="ECO:0000313" key="2">
    <source>
        <dbReference type="EMBL" id="CAH3034735.1"/>
    </source>
</evidence>
<keyword evidence="3" id="KW-1185">Reference proteome</keyword>
<accession>A0ABN8MS53</accession>
<protein>
    <submittedName>
        <fullName evidence="2">Uncharacterized protein</fullName>
    </submittedName>
</protein>
<organism evidence="2 3">
    <name type="scientific">Porites lobata</name>
    <dbReference type="NCBI Taxonomy" id="104759"/>
    <lineage>
        <taxon>Eukaryota</taxon>
        <taxon>Metazoa</taxon>
        <taxon>Cnidaria</taxon>
        <taxon>Anthozoa</taxon>
        <taxon>Hexacorallia</taxon>
        <taxon>Scleractinia</taxon>
        <taxon>Fungiina</taxon>
        <taxon>Poritidae</taxon>
        <taxon>Porites</taxon>
    </lineage>
</organism>
<feature type="compositionally biased region" description="Basic and acidic residues" evidence="1">
    <location>
        <begin position="259"/>
        <end position="268"/>
    </location>
</feature>
<feature type="compositionally biased region" description="Basic and acidic residues" evidence="1">
    <location>
        <begin position="71"/>
        <end position="90"/>
    </location>
</feature>
<comment type="caution">
    <text evidence="2">The sequence shown here is derived from an EMBL/GenBank/DDBJ whole genome shotgun (WGS) entry which is preliminary data.</text>
</comment>
<name>A0ABN8MS53_9CNID</name>
<feature type="region of interest" description="Disordered" evidence="1">
    <location>
        <begin position="187"/>
        <end position="268"/>
    </location>
</feature>
<evidence type="ECO:0000313" key="3">
    <source>
        <dbReference type="Proteomes" id="UP001159405"/>
    </source>
</evidence>
<sequence>MEELLEKDMICHYSRNLKKAMVRNSYHGGSLQKDLKHIQRQRNQLVHSWEMKKQTFAQRAKCTKLPSSWHSQDDKEKKDSTEQLSDRLGGKESSAIHIKSDRDVLGRNELVSRQSIVDKEVFRRLKRSDTHPASTALTVKDIHSKMSSDNNSLSVNTTDVQCPSPSISRFSYQLNNLHISPETTIATRNSSSLSPCPPRPPIQYLQKRPQHAGSLDPKELNKVISSSPHDVTQRKRASTWKGKQNKPSTVLGIPQGDSASEKSKWDLEEKSDVAIQGLTTSSRMAGMHDHDSAGAPKLRKISVKDLFFPN</sequence>
<gene>
    <name evidence="2" type="ORF">PLOB_00025230</name>
</gene>
<reference evidence="2 3" key="1">
    <citation type="submission" date="2022-05" db="EMBL/GenBank/DDBJ databases">
        <authorList>
            <consortium name="Genoscope - CEA"/>
            <person name="William W."/>
        </authorList>
    </citation>
    <scope>NUCLEOTIDE SEQUENCE [LARGE SCALE GENOMIC DNA]</scope>
</reference>